<gene>
    <name evidence="2" type="ORF">NTEN_LOCUS606</name>
</gene>
<dbReference type="InterPro" id="IPR025659">
    <property type="entry name" value="Tubby-like_C"/>
</dbReference>
<dbReference type="Pfam" id="PF03803">
    <property type="entry name" value="Scramblase"/>
    <property type="match status" value="1"/>
</dbReference>
<organism evidence="2 3">
    <name type="scientific">Nesidiocoris tenuis</name>
    <dbReference type="NCBI Taxonomy" id="355587"/>
    <lineage>
        <taxon>Eukaryota</taxon>
        <taxon>Metazoa</taxon>
        <taxon>Ecdysozoa</taxon>
        <taxon>Arthropoda</taxon>
        <taxon>Hexapoda</taxon>
        <taxon>Insecta</taxon>
        <taxon>Pterygota</taxon>
        <taxon>Neoptera</taxon>
        <taxon>Paraneoptera</taxon>
        <taxon>Hemiptera</taxon>
        <taxon>Heteroptera</taxon>
        <taxon>Panheteroptera</taxon>
        <taxon>Cimicomorpha</taxon>
        <taxon>Miridae</taxon>
        <taxon>Dicyphina</taxon>
        <taxon>Nesidiocoris</taxon>
    </lineage>
</organism>
<sequence length="495" mass="56735">MKMVPHPGVGVFSQEVDIFGFDSFSLEWELLLEARTGQLGLQRRKRRNTAMAEGLVHNTKLRLDELQDEGPYSQHFLGIWSRSMRQHFLCTFYWSISKNKHSVPMKPAWHGEDHRNPGTVNRNLDFRGPNFKLLLYPYRITHNFKFGNRAAAPSGCHKCRRFLARMARSQIQMGPNGVRRRDRTLRPIRAYLASRHRTLQQEADPRIPLQVEVIHHQATRQQVIRQILMLTQVRLAIRQLLVELQVIHQLLEEAIPLVQVVIPLRLVAILPLLVAIPPRQVDMASHNHIHLGHSRAFSLKTQNKYTVKNSLGQKVFYAVEDSSCCGRCFCGALHPFDMKILDNFKNEVIHMYRPLACQSCWFPCCLQKMEVHSPPGNLVGSVEQEWTILSPKFSIKNAAGDTVLYIEGPLCTYSVCGDVEFKVLALDESTVVGRISKQWSGLLREAFTDADFFGVTFPMDLDVKMKAVMLAACFLIDFMFFDKTNNREDDGFGMC</sequence>
<proteinExistence type="inferred from homology"/>
<dbReference type="OrthoDB" id="191150at2759"/>
<reference evidence="2 3" key="1">
    <citation type="submission" date="2020-02" db="EMBL/GenBank/DDBJ databases">
        <authorList>
            <person name="Ferguson B K."/>
        </authorList>
    </citation>
    <scope>NUCLEOTIDE SEQUENCE [LARGE SCALE GENOMIC DNA]</scope>
</reference>
<dbReference type="InterPro" id="IPR005552">
    <property type="entry name" value="Scramblase"/>
</dbReference>
<dbReference type="Proteomes" id="UP000479000">
    <property type="component" value="Unassembled WGS sequence"/>
</dbReference>
<evidence type="ECO:0000313" key="3">
    <source>
        <dbReference type="Proteomes" id="UP000479000"/>
    </source>
</evidence>
<dbReference type="GO" id="GO:0017128">
    <property type="term" value="F:phospholipid scramblase activity"/>
    <property type="evidence" value="ECO:0007669"/>
    <property type="project" value="InterPro"/>
</dbReference>
<evidence type="ECO:0000256" key="1">
    <source>
        <dbReference type="ARBA" id="ARBA00005350"/>
    </source>
</evidence>
<comment type="similarity">
    <text evidence="1">Belongs to the phospholipid scramblase family.</text>
</comment>
<name>A0A6H5FVJ5_9HEMI</name>
<dbReference type="PANTHER" id="PTHR23248">
    <property type="entry name" value="PHOSPHOLIPID SCRAMBLASE-RELATED"/>
    <property type="match status" value="1"/>
</dbReference>
<dbReference type="EMBL" id="CADCXU010001110">
    <property type="protein sequence ID" value="CAA9993716.1"/>
    <property type="molecule type" value="Genomic_DNA"/>
</dbReference>
<dbReference type="AlphaFoldDB" id="A0A6H5FVJ5"/>
<evidence type="ECO:0008006" key="4">
    <source>
        <dbReference type="Google" id="ProtNLM"/>
    </source>
</evidence>
<evidence type="ECO:0000313" key="2">
    <source>
        <dbReference type="EMBL" id="CAA9993716.1"/>
    </source>
</evidence>
<dbReference type="GO" id="GO:0005886">
    <property type="term" value="C:plasma membrane"/>
    <property type="evidence" value="ECO:0007669"/>
    <property type="project" value="TreeGrafter"/>
</dbReference>
<protein>
    <recommendedName>
        <fullName evidence="4">Phospholipid scramblase</fullName>
    </recommendedName>
</protein>
<dbReference type="SUPFAM" id="SSF54518">
    <property type="entry name" value="Tubby C-terminal domain-like"/>
    <property type="match status" value="1"/>
</dbReference>
<keyword evidence="3" id="KW-1185">Reference proteome</keyword>
<accession>A0A6H5FVJ5</accession>
<dbReference type="PANTHER" id="PTHR23248:SF9">
    <property type="entry name" value="PHOSPHOLIPID SCRAMBLASE"/>
    <property type="match status" value="1"/>
</dbReference>